<protein>
    <submittedName>
        <fullName evidence="5">Uncharacterized protein</fullName>
    </submittedName>
</protein>
<dbReference type="AlphaFoldDB" id="A0A062TZX8"/>
<dbReference type="InterPro" id="IPR045851">
    <property type="entry name" value="AMP-bd_C_sf"/>
</dbReference>
<evidence type="ECO:0000256" key="1">
    <source>
        <dbReference type="ARBA" id="ARBA00006432"/>
    </source>
</evidence>
<name>A0A062TZX8_9PROT</name>
<accession>A0A062TZX8</accession>
<dbReference type="Proteomes" id="UP000249123">
    <property type="component" value="Unassembled WGS sequence"/>
</dbReference>
<dbReference type="EMBL" id="AWFB01000043">
    <property type="protein sequence ID" value="RAN31890.1"/>
    <property type="molecule type" value="Genomic_DNA"/>
</dbReference>
<evidence type="ECO:0000313" key="6">
    <source>
        <dbReference type="Proteomes" id="UP000249123"/>
    </source>
</evidence>
<dbReference type="InterPro" id="IPR042099">
    <property type="entry name" value="ANL_N_sf"/>
</dbReference>
<dbReference type="Gene3D" id="3.30.300.30">
    <property type="match status" value="1"/>
</dbReference>
<dbReference type="STRING" id="1280941.HY2_15520"/>
<dbReference type="InterPro" id="IPR025110">
    <property type="entry name" value="AMP-bd_C"/>
</dbReference>
<keyword evidence="6" id="KW-1185">Reference proteome</keyword>
<organism evidence="5 6">
    <name type="scientific">Hyphomonas pacifica</name>
    <dbReference type="NCBI Taxonomy" id="1280941"/>
    <lineage>
        <taxon>Bacteria</taxon>
        <taxon>Pseudomonadati</taxon>
        <taxon>Pseudomonadota</taxon>
        <taxon>Alphaproteobacteria</taxon>
        <taxon>Hyphomonadales</taxon>
        <taxon>Hyphomonadaceae</taxon>
        <taxon>Hyphomonas</taxon>
    </lineage>
</organism>
<keyword evidence="2" id="KW-0436">Ligase</keyword>
<gene>
    <name evidence="5" type="ORF">HY3_16230</name>
</gene>
<dbReference type="InterPro" id="IPR020845">
    <property type="entry name" value="AMP-binding_CS"/>
</dbReference>
<dbReference type="PANTHER" id="PTHR24096">
    <property type="entry name" value="LONG-CHAIN-FATTY-ACID--COA LIGASE"/>
    <property type="match status" value="1"/>
</dbReference>
<dbReference type="Pfam" id="PF13193">
    <property type="entry name" value="AMP-binding_C"/>
    <property type="match status" value="1"/>
</dbReference>
<dbReference type="InterPro" id="IPR000873">
    <property type="entry name" value="AMP-dep_synth/lig_dom"/>
</dbReference>
<dbReference type="RefSeq" id="WP_034827989.1">
    <property type="nucleotide sequence ID" value="NZ_AWFA01000039.1"/>
</dbReference>
<feature type="domain" description="AMP-dependent synthetase/ligase" evidence="3">
    <location>
        <begin position="46"/>
        <end position="434"/>
    </location>
</feature>
<evidence type="ECO:0000313" key="5">
    <source>
        <dbReference type="EMBL" id="RAN31890.1"/>
    </source>
</evidence>
<dbReference type="GO" id="GO:0016405">
    <property type="term" value="F:CoA-ligase activity"/>
    <property type="evidence" value="ECO:0007669"/>
    <property type="project" value="TreeGrafter"/>
</dbReference>
<sequence>MSASVQSSCEAYLADVQQRIRASWPEGMPREPVYPFGQTSVPGYLRAWAEQKGDAVAIDFYGYQLSWHQLNQLSDAFASYLYAEGIRPGDRVAVFLPNCPQFSIAFFGILKSGAILTPVNPMVQDRELVHYLHDSGSRLVVTLDKLAPLVAAVDTDNTIKTLCTTLADFLPGEPPIPVPAGALDPRVEVPGTSLFSDALDTPVNPDALAEITWDQIAAINYTGGTTGLPKGCLHTHGDMIYTGACAATFCLPAGPDDVILSYLPQFWIAGEVAGILLPVVSGCQLVLFNRWDAGAVMAAIERSGVTGMGTITDGAVEIMEHPDLARHDLTSLKDTVVTSFVKILNPDYRKRWKELTGAVLRESSFGMTETNTLDTFTTGLQENDKDITGEPLYVGLPCPGAEFIIVDPDTGLPMPFGEPGEILIRTPSLMKGYWGGLSGEEKNPIKDGWFHTGDTGVIDEDGIIYFRGRRKEMLKVNGMSVFPTELEISISRHPSVALCGVVGRPDQRKGQVPVAFVQLEEEAIGKETTDNIHAWCKENMAVYKVPEVRFIDKMPLTDTGKVKRNALLSEL</sequence>
<dbReference type="SUPFAM" id="SSF56801">
    <property type="entry name" value="Acetyl-CoA synthetase-like"/>
    <property type="match status" value="1"/>
</dbReference>
<dbReference type="Pfam" id="PF00501">
    <property type="entry name" value="AMP-binding"/>
    <property type="match status" value="1"/>
</dbReference>
<reference evidence="5 6" key="1">
    <citation type="submission" date="2013-04" db="EMBL/GenBank/DDBJ databases">
        <title>Hyphomonas sp. T24B3 Genome Sequencing.</title>
        <authorList>
            <person name="Lai Q."/>
            <person name="Shao Z."/>
        </authorList>
    </citation>
    <scope>NUCLEOTIDE SEQUENCE [LARGE SCALE GENOMIC DNA]</scope>
    <source>
        <strain evidence="5 6">T24B3</strain>
    </source>
</reference>
<feature type="domain" description="AMP-binding enzyme C-terminal" evidence="4">
    <location>
        <begin position="485"/>
        <end position="561"/>
    </location>
</feature>
<proteinExistence type="inferred from homology"/>
<dbReference type="PANTHER" id="PTHR24096:SF149">
    <property type="entry name" value="AMP-BINDING DOMAIN-CONTAINING PROTEIN-RELATED"/>
    <property type="match status" value="1"/>
</dbReference>
<evidence type="ECO:0000256" key="2">
    <source>
        <dbReference type="ARBA" id="ARBA00022598"/>
    </source>
</evidence>
<comment type="similarity">
    <text evidence="1">Belongs to the ATP-dependent AMP-binding enzyme family.</text>
</comment>
<dbReference type="Gene3D" id="3.40.50.12780">
    <property type="entry name" value="N-terminal domain of ligase-like"/>
    <property type="match status" value="1"/>
</dbReference>
<evidence type="ECO:0000259" key="3">
    <source>
        <dbReference type="Pfam" id="PF00501"/>
    </source>
</evidence>
<comment type="caution">
    <text evidence="5">The sequence shown here is derived from an EMBL/GenBank/DDBJ whole genome shotgun (WGS) entry which is preliminary data.</text>
</comment>
<evidence type="ECO:0000259" key="4">
    <source>
        <dbReference type="Pfam" id="PF13193"/>
    </source>
</evidence>
<dbReference type="OrthoDB" id="6187882at2"/>
<dbReference type="eggNOG" id="COG0318">
    <property type="taxonomic scope" value="Bacteria"/>
</dbReference>
<dbReference type="PROSITE" id="PS00455">
    <property type="entry name" value="AMP_BINDING"/>
    <property type="match status" value="1"/>
</dbReference>